<proteinExistence type="predicted"/>
<feature type="domain" description="F-box" evidence="1">
    <location>
        <begin position="2"/>
        <end position="50"/>
    </location>
</feature>
<dbReference type="EMBL" id="BTSX01000003">
    <property type="protein sequence ID" value="GMS91099.1"/>
    <property type="molecule type" value="Genomic_DNA"/>
</dbReference>
<sequence length="204" mass="24407">HQMDLLSLPDVFLRKLMRTMMIKDRLRLRLVCRAFKELVANTHASYFEQGSVYQNPAKRGFNIRPFQKTIEIRIGDGKCNYIRMARVEEQEHFLHLRKRLFSGITLGKFEIDLYDNLTPDLDFYRRLTEKFKIREIHFDVDSTTQLEKSLQFVADYPCTEFTMQMRYTPTYPMLLSLPAMKEFTICQLNQEMVVFCESNYHNAY</sequence>
<dbReference type="AlphaFoldDB" id="A0AAV5T720"/>
<comment type="caution">
    <text evidence="2">The sequence shown here is derived from an EMBL/GenBank/DDBJ whole genome shotgun (WGS) entry which is preliminary data.</text>
</comment>
<keyword evidence="3" id="KW-1185">Reference proteome</keyword>
<dbReference type="Proteomes" id="UP001432027">
    <property type="component" value="Unassembled WGS sequence"/>
</dbReference>
<evidence type="ECO:0000313" key="3">
    <source>
        <dbReference type="Proteomes" id="UP001432027"/>
    </source>
</evidence>
<organism evidence="2 3">
    <name type="scientific">Pristionchus entomophagus</name>
    <dbReference type="NCBI Taxonomy" id="358040"/>
    <lineage>
        <taxon>Eukaryota</taxon>
        <taxon>Metazoa</taxon>
        <taxon>Ecdysozoa</taxon>
        <taxon>Nematoda</taxon>
        <taxon>Chromadorea</taxon>
        <taxon>Rhabditida</taxon>
        <taxon>Rhabditina</taxon>
        <taxon>Diplogasteromorpha</taxon>
        <taxon>Diplogasteroidea</taxon>
        <taxon>Neodiplogasteridae</taxon>
        <taxon>Pristionchus</taxon>
    </lineage>
</organism>
<protein>
    <recommendedName>
        <fullName evidence="1">F-box domain-containing protein</fullName>
    </recommendedName>
</protein>
<evidence type="ECO:0000259" key="1">
    <source>
        <dbReference type="PROSITE" id="PS50181"/>
    </source>
</evidence>
<name>A0AAV5T720_9BILA</name>
<dbReference type="InterPro" id="IPR001810">
    <property type="entry name" value="F-box_dom"/>
</dbReference>
<gene>
    <name evidence="2" type="ORF">PENTCL1PPCAC_13274</name>
</gene>
<dbReference type="Pfam" id="PF00646">
    <property type="entry name" value="F-box"/>
    <property type="match status" value="1"/>
</dbReference>
<evidence type="ECO:0000313" key="2">
    <source>
        <dbReference type="EMBL" id="GMS91099.1"/>
    </source>
</evidence>
<feature type="non-terminal residue" evidence="2">
    <location>
        <position position="1"/>
    </location>
</feature>
<reference evidence="2" key="1">
    <citation type="submission" date="2023-10" db="EMBL/GenBank/DDBJ databases">
        <title>Genome assembly of Pristionchus species.</title>
        <authorList>
            <person name="Yoshida K."/>
            <person name="Sommer R.J."/>
        </authorList>
    </citation>
    <scope>NUCLEOTIDE SEQUENCE</scope>
    <source>
        <strain evidence="2">RS0144</strain>
    </source>
</reference>
<dbReference type="PROSITE" id="PS50181">
    <property type="entry name" value="FBOX"/>
    <property type="match status" value="1"/>
</dbReference>
<accession>A0AAV5T720</accession>